<keyword evidence="1" id="KW-1133">Transmembrane helix</keyword>
<sequence length="190" mass="20653">MMLVQALHIPFDLFFLLKSVIFGSPQFGPLLKLLLLLWGVVGVAVSLPMVFIMSLFLGPVIAFGWPLSLGIRIMLESIGFALVDGVKYKAEQLRAYEREGPYMRLKLLHAILAFVFMFVGMAVCGVGFLLKTIVDAPAFVFSSLAEVWKDTCVGIAPSKERGPPGPFDDLPCCALMNCVGATSTAQVPQP</sequence>
<dbReference type="GeneID" id="16074625"/>
<feature type="transmembrane region" description="Helical" evidence="1">
    <location>
        <begin position="107"/>
        <end position="130"/>
    </location>
</feature>
<keyword evidence="3" id="KW-1185">Reference proteome</keyword>
<keyword evidence="1" id="KW-0472">Membrane</keyword>
<dbReference type="KEGG" id="sre:PTSG_04725"/>
<protein>
    <submittedName>
        <fullName evidence="2">Uncharacterized protein</fullName>
    </submittedName>
</protein>
<keyword evidence="1" id="KW-0812">Transmembrane</keyword>
<dbReference type="InParanoid" id="F2U9I9"/>
<name>F2U9I9_SALR5</name>
<evidence type="ECO:0000313" key="2">
    <source>
        <dbReference type="EMBL" id="EGD73016.1"/>
    </source>
</evidence>
<evidence type="ECO:0000313" key="3">
    <source>
        <dbReference type="Proteomes" id="UP000007799"/>
    </source>
</evidence>
<organism evidence="3">
    <name type="scientific">Salpingoeca rosetta (strain ATCC 50818 / BSB-021)</name>
    <dbReference type="NCBI Taxonomy" id="946362"/>
    <lineage>
        <taxon>Eukaryota</taxon>
        <taxon>Choanoflagellata</taxon>
        <taxon>Craspedida</taxon>
        <taxon>Salpingoecidae</taxon>
        <taxon>Salpingoeca</taxon>
    </lineage>
</organism>
<dbReference type="Proteomes" id="UP000007799">
    <property type="component" value="Unassembled WGS sequence"/>
</dbReference>
<dbReference type="RefSeq" id="XP_004994047.1">
    <property type="nucleotide sequence ID" value="XM_004993990.1"/>
</dbReference>
<dbReference type="EMBL" id="GL832965">
    <property type="protein sequence ID" value="EGD73016.1"/>
    <property type="molecule type" value="Genomic_DNA"/>
</dbReference>
<evidence type="ECO:0000256" key="1">
    <source>
        <dbReference type="SAM" id="Phobius"/>
    </source>
</evidence>
<reference evidence="2" key="1">
    <citation type="submission" date="2009-08" db="EMBL/GenBank/DDBJ databases">
        <title>Annotation of Salpingoeca rosetta.</title>
        <authorList>
            <consortium name="The Broad Institute Genome Sequencing Platform"/>
            <person name="Russ C."/>
            <person name="Cuomo C."/>
            <person name="Burger G."/>
            <person name="Gray M.W."/>
            <person name="Holland P.W.H."/>
            <person name="King N."/>
            <person name="Lang F.B.F."/>
            <person name="Roger A.J."/>
            <person name="Ruiz-Trillo I."/>
            <person name="Young S.K."/>
            <person name="Zeng Q."/>
            <person name="Gargeya S."/>
            <person name="Alvarado L."/>
            <person name="Berlin A."/>
            <person name="Chapman S.B."/>
            <person name="Chen Z."/>
            <person name="Freedman E."/>
            <person name="Gellesch M."/>
            <person name="Goldberg J."/>
            <person name="Griggs A."/>
            <person name="Gujja S."/>
            <person name="Heilman E."/>
            <person name="Heiman D."/>
            <person name="Howarth C."/>
            <person name="Mehta T."/>
            <person name="Neiman D."/>
            <person name="Pearson M."/>
            <person name="Roberts A."/>
            <person name="Saif S."/>
            <person name="Shea T."/>
            <person name="Shenoy N."/>
            <person name="Sisk P."/>
            <person name="Stolte C."/>
            <person name="Sykes S."/>
            <person name="White J."/>
            <person name="Yandava C."/>
            <person name="Haas B."/>
            <person name="Nusbaum C."/>
            <person name="Birren B."/>
        </authorList>
    </citation>
    <scope>NUCLEOTIDE SEQUENCE [LARGE SCALE GENOMIC DNA]</scope>
    <source>
        <strain evidence="2">ATCC 50818</strain>
    </source>
</reference>
<accession>F2U9I9</accession>
<gene>
    <name evidence="2" type="ORF">PTSG_04725</name>
</gene>
<proteinExistence type="predicted"/>
<dbReference type="AlphaFoldDB" id="F2U9I9"/>